<dbReference type="PANTHER" id="PTHR13964:SF27">
    <property type="entry name" value="HAT-TRICK, ISOFORM D"/>
    <property type="match status" value="1"/>
</dbReference>
<feature type="compositionally biased region" description="Low complexity" evidence="4">
    <location>
        <begin position="160"/>
        <end position="175"/>
    </location>
</feature>
<keyword evidence="2" id="KW-0804">Transcription</keyword>
<feature type="compositionally biased region" description="Polar residues" evidence="4">
    <location>
        <begin position="136"/>
        <end position="159"/>
    </location>
</feature>
<dbReference type="InterPro" id="IPR036431">
    <property type="entry name" value="ARID_dom_sf"/>
</dbReference>
<dbReference type="GO" id="GO:0000976">
    <property type="term" value="F:transcription cis-regulatory region binding"/>
    <property type="evidence" value="ECO:0007669"/>
    <property type="project" value="TreeGrafter"/>
</dbReference>
<dbReference type="EMBL" id="QLNQ01000027">
    <property type="protein sequence ID" value="RCK59172.1"/>
    <property type="molecule type" value="Genomic_DNA"/>
</dbReference>
<dbReference type="AlphaFoldDB" id="A0A367Y295"/>
<feature type="compositionally biased region" description="Pro residues" evidence="4">
    <location>
        <begin position="34"/>
        <end position="48"/>
    </location>
</feature>
<dbReference type="STRING" id="5486.A0A367Y295"/>
<evidence type="ECO:0000313" key="6">
    <source>
        <dbReference type="EMBL" id="RCK59172.1"/>
    </source>
</evidence>
<keyword evidence="1" id="KW-0805">Transcription regulation</keyword>
<dbReference type="Proteomes" id="UP000253472">
    <property type="component" value="Unassembled WGS sequence"/>
</dbReference>
<dbReference type="OrthoDB" id="1938591at2759"/>
<feature type="compositionally biased region" description="Polar residues" evidence="4">
    <location>
        <begin position="362"/>
        <end position="373"/>
    </location>
</feature>
<evidence type="ECO:0000259" key="5">
    <source>
        <dbReference type="PROSITE" id="PS51011"/>
    </source>
</evidence>
<protein>
    <submittedName>
        <fullName evidence="6">SWI/SNF chromatin-remodeling complex subunit SWI1</fullName>
    </submittedName>
</protein>
<feature type="region of interest" description="Disordered" evidence="4">
    <location>
        <begin position="321"/>
        <end position="402"/>
    </location>
</feature>
<dbReference type="Gene3D" id="1.10.150.60">
    <property type="entry name" value="ARID DNA-binding domain"/>
    <property type="match status" value="1"/>
</dbReference>
<sequence>MSDWLNENAFNDNNSNDDFLNSIFDQNQGEQPMSAPPPAQQQAPPPPQQQQQQQQQAPVPAPPPLAPTMQQPPAQMYQQSLPVNAQQMPQQMQQQMQQQQQQQRPPQQLKQEQLFRMKQQLYQQQIQQQMMKKQQENLSNHASPMNSLVPTPQQGTPTIQNAKQPPQPHPQAQAQHNNAKLQSMQIELFLSVLYDFLQRSGVQIQQPLLVNGKRVNLFIIYVLSQKMGGYRMMKAFLLMSPEQQRMQQQNPWTLIALKMGFYEGVDDQMTRERIDREICNCYTSYILPYEEYYATPGGNKDIEASKHRFQQQIVQKYLSNAPTPAPVQQSPMMSSAPTPHQQRKLSRASNSVHNSPNVNSPYQTTPRQSQAQIPTPGPAPTSAPAPATALAPAPAPAPAPGPVPAPVPPPVVTPAPPVKKEVTKEDAQILKNYIPFKKVLDTHGPYNIKELSQIASEIEVTKPVYLFAPELGIINLQALTMSIKSNSGLQSAEVVNALNTLLVATSDVNYAFQIRDCMELLDALSVLGKDTLNKIMGVKRQEEFVNSDVTKLSSTGRIDDVFSRYVKGQGEDILYVVNSLTGEVVSDEDEDMDEIFSITHEPVQNGESPVDAEVEDEVDVSNFHLDDYLTALQNFKQENKHHFSKIQTRSAMDDQIMLVDQLVTITMILRNISFAEYNKELLASNRLFKDLLFSIVKNIALNNDKFVYSRKRLCLLKDCLLMLDNIALYTHLHTLEEAFLSFVLVASFGPKIEDKYKIPRCNLDTYSYFSFGIDAFTKLMVREPYNRSLIQAVLNGTLNASLTGFSVSLQDQEHTRKLIKTYSPDYKSATLLTRAFQMYMSILPFDGNTFELSKFIFTRSPTISQMLFGAKLLIDMVPVDDLNTHHNKLSLYWLLENREVVLGNFARSVVALSTETGKFPRESPEHKILSLVLRRALVVINSLVNNAVLAKDIEEQRDTDLMDRLTDCLAFPRIIPDSVLTLDTFLAPTIDTSLGKEVVRLLRYLKDLKACEGI</sequence>
<evidence type="ECO:0000256" key="3">
    <source>
        <dbReference type="ARBA" id="ARBA00023242"/>
    </source>
</evidence>
<dbReference type="InterPro" id="IPR001606">
    <property type="entry name" value="ARID_dom"/>
</dbReference>
<dbReference type="InterPro" id="IPR051232">
    <property type="entry name" value="ARID/SWI1_ChromRemod"/>
</dbReference>
<dbReference type="PROSITE" id="PS51011">
    <property type="entry name" value="ARID"/>
    <property type="match status" value="1"/>
</dbReference>
<dbReference type="SUPFAM" id="SSF46774">
    <property type="entry name" value="ARID-like"/>
    <property type="match status" value="1"/>
</dbReference>
<dbReference type="SMART" id="SM01014">
    <property type="entry name" value="ARID"/>
    <property type="match status" value="1"/>
</dbReference>
<feature type="compositionally biased region" description="Polar residues" evidence="4">
    <location>
        <begin position="321"/>
        <end position="340"/>
    </location>
</feature>
<feature type="compositionally biased region" description="Pro residues" evidence="4">
    <location>
        <begin position="393"/>
        <end position="402"/>
    </location>
</feature>
<evidence type="ECO:0000256" key="4">
    <source>
        <dbReference type="SAM" id="MobiDB-lite"/>
    </source>
</evidence>
<evidence type="ECO:0000256" key="1">
    <source>
        <dbReference type="ARBA" id="ARBA00023015"/>
    </source>
</evidence>
<keyword evidence="7" id="KW-1185">Reference proteome</keyword>
<feature type="compositionally biased region" description="Low complexity" evidence="4">
    <location>
        <begin position="86"/>
        <end position="108"/>
    </location>
</feature>
<reference evidence="6 7" key="1">
    <citation type="submission" date="2018-06" db="EMBL/GenBank/DDBJ databases">
        <title>Whole genome sequencing of Candida tropicalis (genome annotated by CSBL at Korea University).</title>
        <authorList>
            <person name="Ahn J."/>
        </authorList>
    </citation>
    <scope>NUCLEOTIDE SEQUENCE [LARGE SCALE GENOMIC DNA]</scope>
    <source>
        <strain evidence="6 7">ATCC 20962</strain>
    </source>
</reference>
<gene>
    <name evidence="6" type="primary">SWI1</name>
    <name evidence="6" type="ORF">Cantr_07029</name>
</gene>
<keyword evidence="3" id="KW-0539">Nucleus</keyword>
<proteinExistence type="predicted"/>
<evidence type="ECO:0000256" key="2">
    <source>
        <dbReference type="ARBA" id="ARBA00023163"/>
    </source>
</evidence>
<name>A0A367Y295_9ASCO</name>
<feature type="region of interest" description="Disordered" evidence="4">
    <location>
        <begin position="125"/>
        <end position="175"/>
    </location>
</feature>
<dbReference type="SMART" id="SM00501">
    <property type="entry name" value="BRIGHT"/>
    <property type="match status" value="1"/>
</dbReference>
<feature type="compositionally biased region" description="Low complexity" evidence="4">
    <location>
        <begin position="1"/>
        <end position="22"/>
    </location>
</feature>
<dbReference type="GO" id="GO:0016514">
    <property type="term" value="C:SWI/SNF complex"/>
    <property type="evidence" value="ECO:0007669"/>
    <property type="project" value="TreeGrafter"/>
</dbReference>
<evidence type="ECO:0000313" key="7">
    <source>
        <dbReference type="Proteomes" id="UP000253472"/>
    </source>
</evidence>
<feature type="compositionally biased region" description="Low complexity" evidence="4">
    <location>
        <begin position="49"/>
        <end position="58"/>
    </location>
</feature>
<organism evidence="6 7">
    <name type="scientific">Candida viswanathii</name>
    <dbReference type="NCBI Taxonomy" id="5486"/>
    <lineage>
        <taxon>Eukaryota</taxon>
        <taxon>Fungi</taxon>
        <taxon>Dikarya</taxon>
        <taxon>Ascomycota</taxon>
        <taxon>Saccharomycotina</taxon>
        <taxon>Pichiomycetes</taxon>
        <taxon>Debaryomycetaceae</taxon>
        <taxon>Candida/Lodderomyces clade</taxon>
        <taxon>Candida</taxon>
    </lineage>
</organism>
<feature type="region of interest" description="Disordered" evidence="4">
    <location>
        <begin position="1"/>
        <end position="109"/>
    </location>
</feature>
<accession>A0A367Y295</accession>
<feature type="compositionally biased region" description="Low complexity" evidence="4">
    <location>
        <begin position="349"/>
        <end position="361"/>
    </location>
</feature>
<feature type="domain" description="ARID" evidence="5">
    <location>
        <begin position="183"/>
        <end position="294"/>
    </location>
</feature>
<feature type="compositionally biased region" description="Low complexity" evidence="4">
    <location>
        <begin position="67"/>
        <end position="79"/>
    </location>
</feature>
<dbReference type="GO" id="GO:0006357">
    <property type="term" value="P:regulation of transcription by RNA polymerase II"/>
    <property type="evidence" value="ECO:0007669"/>
    <property type="project" value="TreeGrafter"/>
</dbReference>
<dbReference type="Pfam" id="PF01388">
    <property type="entry name" value="ARID"/>
    <property type="match status" value="1"/>
</dbReference>
<dbReference type="PANTHER" id="PTHR13964">
    <property type="entry name" value="RBP-RELATED"/>
    <property type="match status" value="1"/>
</dbReference>
<comment type="caution">
    <text evidence="6">The sequence shown here is derived from an EMBL/GenBank/DDBJ whole genome shotgun (WGS) entry which is preliminary data.</text>
</comment>